<proteinExistence type="predicted"/>
<name>L8IFP2_9CETA</name>
<sequence length="431" mass="46406">MAPAPGRLPTFPAAAGPCCWLPAGALLGSLLAPTCPSQQRKPVCRGKVSACGIKEEPMRSLHAGGTKAPVFPLKVLSAHYLTPRVSVLFSPIPFAIYLCTVSFIPIRLRIGLTIDTCMNLEGFHHINQCLTWIKNLACCLENGEAASPTLLPASEPLTSSTAPQTHLEVTNTFPERLRCLEGRLKPSRLPAPAGNWRNRSQFPCAFPIPLLSARAPPSERRKELTKWRSALPGDRPSIHNQLHANLPELQDLAGKFPVLLCFKEARIKLPSVLSCWGHRTLPPRLPWNATAEQSPPCAKCGPGPVHDGMFRSGDTPGSHSHTICGYPSAPVMPGVGFPKTLMEPSSVCTAEMSHGATLPPPPCRRHRGTARVTAGAFGRSPAPSDREKMVSVLQGVLTGCDPAMGLFLLYLDESNAPGKKLIIEDIDEPSL</sequence>
<dbReference type="GO" id="GO:0006367">
    <property type="term" value="P:transcription initiation at RNA polymerase II promoter"/>
    <property type="evidence" value="ECO:0007669"/>
    <property type="project" value="InterPro"/>
</dbReference>
<dbReference type="EMBL" id="JH881503">
    <property type="protein sequence ID" value="ELR53957.1"/>
    <property type="molecule type" value="Genomic_DNA"/>
</dbReference>
<reference evidence="2 3" key="1">
    <citation type="journal article" date="2012" name="Nat. Genet.">
        <title>The yak genome and adaptation to life at high altitude.</title>
        <authorList>
            <person name="Qiu Q."/>
            <person name="Zhang G."/>
            <person name="Ma T."/>
            <person name="Qian W."/>
            <person name="Wang J."/>
            <person name="Ye Z."/>
            <person name="Cao C."/>
            <person name="Hu Q."/>
            <person name="Kim J."/>
            <person name="Larkin D.M."/>
            <person name="Auvil L."/>
            <person name="Capitanu B."/>
            <person name="Ma J."/>
            <person name="Lewin H.A."/>
            <person name="Qian X."/>
            <person name="Lang Y."/>
            <person name="Zhou R."/>
            <person name="Wang L."/>
            <person name="Wang K."/>
            <person name="Xia J."/>
            <person name="Liao S."/>
            <person name="Pan S."/>
            <person name="Lu X."/>
            <person name="Hou H."/>
            <person name="Wang Y."/>
            <person name="Zang X."/>
            <person name="Yin Y."/>
            <person name="Ma H."/>
            <person name="Zhang J."/>
            <person name="Wang Z."/>
            <person name="Zhang Y."/>
            <person name="Zhang D."/>
            <person name="Yonezawa T."/>
            <person name="Hasegawa M."/>
            <person name="Zhong Y."/>
            <person name="Liu W."/>
            <person name="Zhang Y."/>
            <person name="Huang Z."/>
            <person name="Zhang S."/>
            <person name="Long R."/>
            <person name="Yang H."/>
            <person name="Wang J."/>
            <person name="Lenstra J.A."/>
            <person name="Cooper D.N."/>
            <person name="Wu Y."/>
            <person name="Wang J."/>
            <person name="Shi P."/>
            <person name="Wang J."/>
            <person name="Liu J."/>
        </authorList>
    </citation>
    <scope>NUCLEOTIDE SEQUENCE [LARGE SCALE GENOMIC DNA]</scope>
    <source>
        <strain evidence="3">yakQH1</strain>
    </source>
</reference>
<dbReference type="Pfam" id="PF06331">
    <property type="entry name" value="Tfb5"/>
    <property type="match status" value="1"/>
</dbReference>
<dbReference type="InterPro" id="IPR035935">
    <property type="entry name" value="TFB5-like_sf"/>
</dbReference>
<feature type="signal peptide" evidence="1">
    <location>
        <begin position="1"/>
        <end position="25"/>
    </location>
</feature>
<feature type="chain" id="PRO_5003992152" evidence="1">
    <location>
        <begin position="26"/>
        <end position="431"/>
    </location>
</feature>
<dbReference type="GO" id="GO:0000439">
    <property type="term" value="C:transcription factor TFIIH core complex"/>
    <property type="evidence" value="ECO:0007669"/>
    <property type="project" value="InterPro"/>
</dbReference>
<protein>
    <submittedName>
        <fullName evidence="2">General transcription factor IIH subunit 5</fullName>
    </submittedName>
</protein>
<organism evidence="2 3">
    <name type="scientific">Bos mutus</name>
    <name type="common">wild yak</name>
    <dbReference type="NCBI Taxonomy" id="72004"/>
    <lineage>
        <taxon>Eukaryota</taxon>
        <taxon>Metazoa</taxon>
        <taxon>Chordata</taxon>
        <taxon>Craniata</taxon>
        <taxon>Vertebrata</taxon>
        <taxon>Euteleostomi</taxon>
        <taxon>Mammalia</taxon>
        <taxon>Eutheria</taxon>
        <taxon>Laurasiatheria</taxon>
        <taxon>Artiodactyla</taxon>
        <taxon>Ruminantia</taxon>
        <taxon>Pecora</taxon>
        <taxon>Bovidae</taxon>
        <taxon>Bovinae</taxon>
        <taxon>Bos</taxon>
    </lineage>
</organism>
<dbReference type="GO" id="GO:0006289">
    <property type="term" value="P:nucleotide-excision repair"/>
    <property type="evidence" value="ECO:0007669"/>
    <property type="project" value="InterPro"/>
</dbReference>
<evidence type="ECO:0000313" key="2">
    <source>
        <dbReference type="EMBL" id="ELR53957.1"/>
    </source>
</evidence>
<dbReference type="AlphaFoldDB" id="L8IFP2"/>
<dbReference type="InterPro" id="IPR009400">
    <property type="entry name" value="TFIIH_TTDA/Tfb5"/>
</dbReference>
<accession>L8IFP2</accession>
<dbReference type="SUPFAM" id="SSF142897">
    <property type="entry name" value="TFB5-like"/>
    <property type="match status" value="1"/>
</dbReference>
<keyword evidence="1" id="KW-0732">Signal</keyword>
<dbReference type="Gene3D" id="3.30.70.1220">
    <property type="entry name" value="TFB5-like"/>
    <property type="match status" value="1"/>
</dbReference>
<dbReference type="SMART" id="SM01395">
    <property type="entry name" value="Tbf5"/>
    <property type="match status" value="1"/>
</dbReference>
<evidence type="ECO:0000313" key="3">
    <source>
        <dbReference type="Proteomes" id="UP000011080"/>
    </source>
</evidence>
<gene>
    <name evidence="2" type="ORF">M91_10616</name>
</gene>
<evidence type="ECO:0000256" key="1">
    <source>
        <dbReference type="SAM" id="SignalP"/>
    </source>
</evidence>
<dbReference type="Proteomes" id="UP000011080">
    <property type="component" value="Unassembled WGS sequence"/>
</dbReference>